<evidence type="ECO:0000256" key="1">
    <source>
        <dbReference type="SAM" id="MobiDB-lite"/>
    </source>
</evidence>
<dbReference type="EMBL" id="CAJHJT010000034">
    <property type="protein sequence ID" value="CAD7006068.1"/>
    <property type="molecule type" value="Genomic_DNA"/>
</dbReference>
<feature type="region of interest" description="Disordered" evidence="1">
    <location>
        <begin position="19"/>
        <end position="44"/>
    </location>
</feature>
<reference evidence="2" key="1">
    <citation type="submission" date="2020-11" db="EMBL/GenBank/DDBJ databases">
        <authorList>
            <person name="Whitehead M."/>
        </authorList>
    </citation>
    <scope>NUCLEOTIDE SEQUENCE</scope>
    <source>
        <strain evidence="2">EGII</strain>
    </source>
</reference>
<evidence type="ECO:0000313" key="2">
    <source>
        <dbReference type="EMBL" id="CAD7006068.1"/>
    </source>
</evidence>
<evidence type="ECO:0000313" key="3">
    <source>
        <dbReference type="Proteomes" id="UP000606786"/>
    </source>
</evidence>
<gene>
    <name evidence="2" type="ORF">CCAP1982_LOCUS14403</name>
</gene>
<organism evidence="2 3">
    <name type="scientific">Ceratitis capitata</name>
    <name type="common">Mediterranean fruit fly</name>
    <name type="synonym">Tephritis capitata</name>
    <dbReference type="NCBI Taxonomy" id="7213"/>
    <lineage>
        <taxon>Eukaryota</taxon>
        <taxon>Metazoa</taxon>
        <taxon>Ecdysozoa</taxon>
        <taxon>Arthropoda</taxon>
        <taxon>Hexapoda</taxon>
        <taxon>Insecta</taxon>
        <taxon>Pterygota</taxon>
        <taxon>Neoptera</taxon>
        <taxon>Endopterygota</taxon>
        <taxon>Diptera</taxon>
        <taxon>Brachycera</taxon>
        <taxon>Muscomorpha</taxon>
        <taxon>Tephritoidea</taxon>
        <taxon>Tephritidae</taxon>
        <taxon>Ceratitis</taxon>
        <taxon>Ceratitis</taxon>
    </lineage>
</organism>
<dbReference type="Proteomes" id="UP000606786">
    <property type="component" value="Unassembled WGS sequence"/>
</dbReference>
<protein>
    <submittedName>
        <fullName evidence="2">(Mediterranean fruit fly) hypothetical protein</fullName>
    </submittedName>
</protein>
<proteinExistence type="predicted"/>
<comment type="caution">
    <text evidence="2">The sequence shown here is derived from an EMBL/GenBank/DDBJ whole genome shotgun (WGS) entry which is preliminary data.</text>
</comment>
<accession>A0A811V6A6</accession>
<dbReference type="AlphaFoldDB" id="A0A811V6A6"/>
<name>A0A811V6A6_CERCA</name>
<keyword evidence="3" id="KW-1185">Reference proteome</keyword>
<sequence length="103" mass="12107">MSRHCKFSREILWENSTVEAAESEPTTFNTFSDEDTESARSPEGLKPQLNQRLVSVQAQLRKRCCDYNLSKICTFYDLEQYLLLSYKVTFSCRLYAIYNFSHN</sequence>
<feature type="compositionally biased region" description="Polar residues" evidence="1">
    <location>
        <begin position="19"/>
        <end position="31"/>
    </location>
</feature>